<dbReference type="RefSeq" id="WP_379893166.1">
    <property type="nucleotide sequence ID" value="NZ_CBCSCT010000031.1"/>
</dbReference>
<evidence type="ECO:0000313" key="10">
    <source>
        <dbReference type="Proteomes" id="UP001596250"/>
    </source>
</evidence>
<feature type="transmembrane region" description="Helical" evidence="7">
    <location>
        <begin position="92"/>
        <end position="116"/>
    </location>
</feature>
<evidence type="ECO:0000256" key="7">
    <source>
        <dbReference type="RuleBase" id="RU363032"/>
    </source>
</evidence>
<keyword evidence="3" id="KW-1003">Cell membrane</keyword>
<evidence type="ECO:0000256" key="5">
    <source>
        <dbReference type="ARBA" id="ARBA00022989"/>
    </source>
</evidence>
<dbReference type="InterPro" id="IPR035906">
    <property type="entry name" value="MetI-like_sf"/>
</dbReference>
<evidence type="ECO:0000256" key="1">
    <source>
        <dbReference type="ARBA" id="ARBA00004651"/>
    </source>
</evidence>
<keyword evidence="5 7" id="KW-1133">Transmembrane helix</keyword>
<evidence type="ECO:0000259" key="8">
    <source>
        <dbReference type="PROSITE" id="PS50928"/>
    </source>
</evidence>
<dbReference type="PANTHER" id="PTHR43744:SF1">
    <property type="entry name" value="BINDING-PROTEIN-DEPENDENT TRANSPORT SYSTEMS INNER MEMBRANE COMPONENT"/>
    <property type="match status" value="1"/>
</dbReference>
<comment type="subcellular location">
    <subcellularLocation>
        <location evidence="1 7">Cell membrane</location>
        <topology evidence="1 7">Multi-pass membrane protein</topology>
    </subcellularLocation>
</comment>
<dbReference type="Pfam" id="PF00528">
    <property type="entry name" value="BPD_transp_1"/>
    <property type="match status" value="1"/>
</dbReference>
<reference evidence="10" key="1">
    <citation type="journal article" date="2019" name="Int. J. Syst. Evol. Microbiol.">
        <title>The Global Catalogue of Microorganisms (GCM) 10K type strain sequencing project: providing services to taxonomists for standard genome sequencing and annotation.</title>
        <authorList>
            <consortium name="The Broad Institute Genomics Platform"/>
            <consortium name="The Broad Institute Genome Sequencing Center for Infectious Disease"/>
            <person name="Wu L."/>
            <person name="Ma J."/>
        </authorList>
    </citation>
    <scope>NUCLEOTIDE SEQUENCE [LARGE SCALE GENOMIC DNA]</scope>
    <source>
        <strain evidence="10">CCM 8749</strain>
    </source>
</reference>
<name>A0ABW1ILH2_9BACL</name>
<evidence type="ECO:0000256" key="6">
    <source>
        <dbReference type="ARBA" id="ARBA00023136"/>
    </source>
</evidence>
<keyword evidence="2 7" id="KW-0813">Transport</keyword>
<evidence type="ECO:0000256" key="4">
    <source>
        <dbReference type="ARBA" id="ARBA00022692"/>
    </source>
</evidence>
<feature type="transmembrane region" description="Helical" evidence="7">
    <location>
        <begin position="203"/>
        <end position="228"/>
    </location>
</feature>
<dbReference type="Gene3D" id="1.10.3720.10">
    <property type="entry name" value="MetI-like"/>
    <property type="match status" value="1"/>
</dbReference>
<feature type="transmembrane region" description="Helical" evidence="7">
    <location>
        <begin position="128"/>
        <end position="149"/>
    </location>
</feature>
<dbReference type="PANTHER" id="PTHR43744">
    <property type="entry name" value="ABC TRANSPORTER PERMEASE PROTEIN MG189-RELATED-RELATED"/>
    <property type="match status" value="1"/>
</dbReference>
<dbReference type="EMBL" id="JBHSQV010000033">
    <property type="protein sequence ID" value="MFC5985887.1"/>
    <property type="molecule type" value="Genomic_DNA"/>
</dbReference>
<keyword evidence="6 7" id="KW-0472">Membrane</keyword>
<sequence length="299" mass="33588">MSVWSQTAGKWFKWRRKSGMRMDMTQKVLIVFLSLFGLFMLLPLIYIFNHALKPYSELFIFPPNIFVREPTLSNFTELFVVTRDSVIPATRYLFNSVMVAGLGTAAVVITSALCAYPLAKHKFPGHQFLFGMIVISLMFVQEAVNIPRYVVVANLGLMNTYWAHILPHVASTMGVFLMKQFMEQVPNELIEAGKIDGAREITIFMRIIIPVTMPAAATVAILSFQSIWGDISTSTLFMQDDAMKTFPFFLTTITQNLANSVARQTAAAAAALIMFLPSLIMFLFFQRKVIATMAHSGIK</sequence>
<feature type="transmembrane region" description="Helical" evidence="7">
    <location>
        <begin position="161"/>
        <end position="182"/>
    </location>
</feature>
<dbReference type="CDD" id="cd06261">
    <property type="entry name" value="TM_PBP2"/>
    <property type="match status" value="1"/>
</dbReference>
<keyword evidence="10" id="KW-1185">Reference proteome</keyword>
<feature type="transmembrane region" description="Helical" evidence="7">
    <location>
        <begin position="266"/>
        <end position="285"/>
    </location>
</feature>
<gene>
    <name evidence="9" type="ORF">ACFPXP_05510</name>
</gene>
<feature type="domain" description="ABC transmembrane type-1" evidence="8">
    <location>
        <begin position="93"/>
        <end position="285"/>
    </location>
</feature>
<accession>A0ABW1ILH2</accession>
<proteinExistence type="inferred from homology"/>
<evidence type="ECO:0000256" key="2">
    <source>
        <dbReference type="ARBA" id="ARBA00022448"/>
    </source>
</evidence>
<comment type="similarity">
    <text evidence="7">Belongs to the binding-protein-dependent transport system permease family.</text>
</comment>
<comment type="caution">
    <text evidence="9">The sequence shown here is derived from an EMBL/GenBank/DDBJ whole genome shotgun (WGS) entry which is preliminary data.</text>
</comment>
<dbReference type="PROSITE" id="PS50928">
    <property type="entry name" value="ABC_TM1"/>
    <property type="match status" value="1"/>
</dbReference>
<organism evidence="9 10">
    <name type="scientific">Marinicrinis lubricantis</name>
    <dbReference type="NCBI Taxonomy" id="2086470"/>
    <lineage>
        <taxon>Bacteria</taxon>
        <taxon>Bacillati</taxon>
        <taxon>Bacillota</taxon>
        <taxon>Bacilli</taxon>
        <taxon>Bacillales</taxon>
        <taxon>Paenibacillaceae</taxon>
    </lineage>
</organism>
<dbReference type="SUPFAM" id="SSF161098">
    <property type="entry name" value="MetI-like"/>
    <property type="match status" value="1"/>
</dbReference>
<evidence type="ECO:0000256" key="3">
    <source>
        <dbReference type="ARBA" id="ARBA00022475"/>
    </source>
</evidence>
<dbReference type="InterPro" id="IPR000515">
    <property type="entry name" value="MetI-like"/>
</dbReference>
<dbReference type="Proteomes" id="UP001596250">
    <property type="component" value="Unassembled WGS sequence"/>
</dbReference>
<feature type="transmembrane region" description="Helical" evidence="7">
    <location>
        <begin position="28"/>
        <end position="48"/>
    </location>
</feature>
<evidence type="ECO:0000313" key="9">
    <source>
        <dbReference type="EMBL" id="MFC5985887.1"/>
    </source>
</evidence>
<keyword evidence="4 7" id="KW-0812">Transmembrane</keyword>
<protein>
    <submittedName>
        <fullName evidence="9">Carbohydrate ABC transporter permease</fullName>
    </submittedName>
</protein>